<keyword evidence="4" id="KW-1133">Transmembrane helix</keyword>
<dbReference type="GO" id="GO:0003677">
    <property type="term" value="F:DNA binding"/>
    <property type="evidence" value="ECO:0007669"/>
    <property type="project" value="UniProtKB-KW"/>
</dbReference>
<comment type="caution">
    <text evidence="5">The sequence shown here is derived from an EMBL/GenBank/DDBJ whole genome shotgun (WGS) entry which is preliminary data.</text>
</comment>
<proteinExistence type="inferred from homology"/>
<evidence type="ECO:0000256" key="4">
    <source>
        <dbReference type="SAM" id="Phobius"/>
    </source>
</evidence>
<keyword evidence="1" id="KW-0226">DNA condensation</keyword>
<dbReference type="InterPro" id="IPR010992">
    <property type="entry name" value="IHF-like_DNA-bd_dom_sf"/>
</dbReference>
<evidence type="ECO:0000256" key="2">
    <source>
        <dbReference type="ARBA" id="ARBA00023125"/>
    </source>
</evidence>
<accession>K1EKG6</accession>
<dbReference type="Gene3D" id="4.10.520.10">
    <property type="entry name" value="IHF-like DNA-binding proteins"/>
    <property type="match status" value="1"/>
</dbReference>
<dbReference type="CDD" id="cd14435">
    <property type="entry name" value="SPO1_TF1_like"/>
    <property type="match status" value="1"/>
</dbReference>
<evidence type="ECO:0000256" key="1">
    <source>
        <dbReference type="ARBA" id="ARBA00023067"/>
    </source>
</evidence>
<feature type="transmembrane region" description="Helical" evidence="4">
    <location>
        <begin position="182"/>
        <end position="202"/>
    </location>
</feature>
<comment type="similarity">
    <text evidence="3">Belongs to the bacterial histone-like protein family.</text>
</comment>
<feature type="transmembrane region" description="Helical" evidence="4">
    <location>
        <begin position="158"/>
        <end position="175"/>
    </location>
</feature>
<dbReference type="STRING" id="1210046.B277_16179"/>
<dbReference type="EMBL" id="ALWX01000106">
    <property type="protein sequence ID" value="EKA59813.1"/>
    <property type="molecule type" value="Genomic_DNA"/>
</dbReference>
<dbReference type="eggNOG" id="COG0776">
    <property type="taxonomic scope" value="Bacteria"/>
</dbReference>
<evidence type="ECO:0000313" key="6">
    <source>
        <dbReference type="Proteomes" id="UP000004474"/>
    </source>
</evidence>
<sequence length="212" mass="22149">MNKSELASAVAEKAGVTNAQASEVITALQAVLSESVAKGEKVTVPGFFSLERVERKERKGRNPQSGEEMVIPGGYAAKLSAGSALKAAAKADRRTTRRGSVAATATDPLRRAVMGEDAAMTGAQRDQPMSVRATAARWALGSLLAVGALVLLLKPGGVTKLLGLVLAVAAVTTFTRRSRSDATIVTVLLLVVAGAYLLAFLTGNSHWITDRY</sequence>
<reference evidence="5 6" key="1">
    <citation type="journal article" date="2012" name="J. Bacteriol.">
        <title>Genome Sequence of Janibacter hoylei MTCC8307, Isolated from the Stratospheric Air.</title>
        <authorList>
            <person name="Pawar S.P."/>
            <person name="Dhotre D.P."/>
            <person name="Shetty S.A."/>
            <person name="Chowdhury S.P."/>
            <person name="Chaudhari B.L."/>
            <person name="Shouche Y.S."/>
        </authorList>
    </citation>
    <scope>NUCLEOTIDE SEQUENCE [LARGE SCALE GENOMIC DNA]</scope>
    <source>
        <strain evidence="5 6">PVAS-1</strain>
    </source>
</reference>
<dbReference type="GO" id="GO:0005829">
    <property type="term" value="C:cytosol"/>
    <property type="evidence" value="ECO:0007669"/>
    <property type="project" value="TreeGrafter"/>
</dbReference>
<dbReference type="OrthoDB" id="9799835at2"/>
<dbReference type="PRINTS" id="PR01727">
    <property type="entry name" value="DNABINDINGHU"/>
</dbReference>
<dbReference type="GO" id="GO:0030261">
    <property type="term" value="P:chromosome condensation"/>
    <property type="evidence" value="ECO:0007669"/>
    <property type="project" value="UniProtKB-KW"/>
</dbReference>
<dbReference type="Pfam" id="PF00216">
    <property type="entry name" value="Bac_DNA_binding"/>
    <property type="match status" value="1"/>
</dbReference>
<dbReference type="SUPFAM" id="SSF47729">
    <property type="entry name" value="IHF-like DNA-binding proteins"/>
    <property type="match status" value="1"/>
</dbReference>
<evidence type="ECO:0000313" key="5">
    <source>
        <dbReference type="EMBL" id="EKA59813.1"/>
    </source>
</evidence>
<dbReference type="RefSeq" id="WP_007930011.1">
    <property type="nucleotide sequence ID" value="NZ_ALWX01000106.1"/>
</dbReference>
<evidence type="ECO:0000256" key="3">
    <source>
        <dbReference type="RuleBase" id="RU003939"/>
    </source>
</evidence>
<dbReference type="PATRIC" id="fig|1210046.3.peg.3088"/>
<keyword evidence="4" id="KW-0472">Membrane</keyword>
<dbReference type="Proteomes" id="UP000004474">
    <property type="component" value="Unassembled WGS sequence"/>
</dbReference>
<dbReference type="PANTHER" id="PTHR33175">
    <property type="entry name" value="DNA-BINDING PROTEIN HU"/>
    <property type="match status" value="1"/>
</dbReference>
<dbReference type="GO" id="GO:0030527">
    <property type="term" value="F:structural constituent of chromatin"/>
    <property type="evidence" value="ECO:0007669"/>
    <property type="project" value="InterPro"/>
</dbReference>
<dbReference type="InterPro" id="IPR000119">
    <property type="entry name" value="Hist_DNA-bd"/>
</dbReference>
<dbReference type="SMART" id="SM00411">
    <property type="entry name" value="BHL"/>
    <property type="match status" value="1"/>
</dbReference>
<dbReference type="AlphaFoldDB" id="K1EKG6"/>
<name>K1EKG6_9MICO</name>
<gene>
    <name evidence="5" type="ORF">B277_16179</name>
</gene>
<organism evidence="5 6">
    <name type="scientific">Janibacter hoylei PVAS-1</name>
    <dbReference type="NCBI Taxonomy" id="1210046"/>
    <lineage>
        <taxon>Bacteria</taxon>
        <taxon>Bacillati</taxon>
        <taxon>Actinomycetota</taxon>
        <taxon>Actinomycetes</taxon>
        <taxon>Micrococcales</taxon>
        <taxon>Intrasporangiaceae</taxon>
        <taxon>Janibacter</taxon>
    </lineage>
</organism>
<keyword evidence="2 5" id="KW-0238">DNA-binding</keyword>
<dbReference type="PANTHER" id="PTHR33175:SF3">
    <property type="entry name" value="DNA-BINDING PROTEIN HU-BETA"/>
    <property type="match status" value="1"/>
</dbReference>
<keyword evidence="4" id="KW-0812">Transmembrane</keyword>
<protein>
    <submittedName>
        <fullName evidence="5">Nucleoid DNA-binding protein</fullName>
    </submittedName>
</protein>
<feature type="transmembrane region" description="Helical" evidence="4">
    <location>
        <begin position="135"/>
        <end position="152"/>
    </location>
</feature>